<proteinExistence type="predicted"/>
<dbReference type="AlphaFoldDB" id="A0A212JF71"/>
<feature type="transmembrane region" description="Helical" evidence="1">
    <location>
        <begin position="34"/>
        <end position="51"/>
    </location>
</feature>
<feature type="transmembrane region" description="Helical" evidence="1">
    <location>
        <begin position="88"/>
        <end position="110"/>
    </location>
</feature>
<keyword evidence="1" id="KW-0472">Membrane</keyword>
<feature type="transmembrane region" description="Helical" evidence="1">
    <location>
        <begin position="12"/>
        <end position="28"/>
    </location>
</feature>
<name>A0A212JF71_9BACT</name>
<accession>A0A212JF71</accession>
<dbReference type="EMBL" id="FLUM01000001">
    <property type="protein sequence ID" value="SBV98060.1"/>
    <property type="molecule type" value="Genomic_DNA"/>
</dbReference>
<keyword evidence="1" id="KW-1133">Transmembrane helix</keyword>
<organism evidence="2">
    <name type="scientific">uncultured Dysgonomonas sp</name>
    <dbReference type="NCBI Taxonomy" id="206096"/>
    <lineage>
        <taxon>Bacteria</taxon>
        <taxon>Pseudomonadati</taxon>
        <taxon>Bacteroidota</taxon>
        <taxon>Bacteroidia</taxon>
        <taxon>Bacteroidales</taxon>
        <taxon>Dysgonomonadaceae</taxon>
        <taxon>Dysgonomonas</taxon>
        <taxon>environmental samples</taxon>
    </lineage>
</organism>
<protein>
    <submittedName>
        <fullName evidence="2">Uncharacterized protein</fullName>
    </submittedName>
</protein>
<evidence type="ECO:0000313" key="2">
    <source>
        <dbReference type="EMBL" id="SBV98060.1"/>
    </source>
</evidence>
<gene>
    <name evidence="2" type="ORF">KL86DYS1_12071</name>
</gene>
<evidence type="ECO:0000256" key="1">
    <source>
        <dbReference type="SAM" id="Phobius"/>
    </source>
</evidence>
<sequence>MKINPKLKNSIFQISALLILLAAIIYYFDAAIAKYVMVVGVIGFAATTVITPYPGKSLRGKRLFNIQIFAVLLMVASTVLLFMNINGWVVTMLIAALLTLYAAIAMSMAYKKEQEDNKG</sequence>
<feature type="transmembrane region" description="Helical" evidence="1">
    <location>
        <begin position="63"/>
        <end position="82"/>
    </location>
</feature>
<reference evidence="2" key="1">
    <citation type="submission" date="2016-04" db="EMBL/GenBank/DDBJ databases">
        <authorList>
            <person name="Evans L.H."/>
            <person name="Alamgir A."/>
            <person name="Owens N."/>
            <person name="Weber N.D."/>
            <person name="Virtaneva K."/>
            <person name="Barbian K."/>
            <person name="Babar A."/>
            <person name="Rosenke K."/>
        </authorList>
    </citation>
    <scope>NUCLEOTIDE SEQUENCE</scope>
    <source>
        <strain evidence="2">86-1</strain>
    </source>
</reference>
<keyword evidence="1" id="KW-0812">Transmembrane</keyword>
<dbReference type="RefSeq" id="WP_296940584.1">
    <property type="nucleotide sequence ID" value="NZ_LT599032.1"/>
</dbReference>